<keyword evidence="11 18" id="KW-0413">Isomerase</keyword>
<feature type="binding site" evidence="17">
    <location>
        <position position="428"/>
    </location>
    <ligand>
        <name>AMP</name>
        <dbReference type="ChEBI" id="CHEBI:456215"/>
    </ligand>
</feature>
<dbReference type="Proteomes" id="UP000001591">
    <property type="component" value="Chromosome"/>
</dbReference>
<dbReference type="GO" id="GO:0046872">
    <property type="term" value="F:metal ion binding"/>
    <property type="evidence" value="ECO:0007669"/>
    <property type="project" value="UniProtKB-UniRule"/>
</dbReference>
<accession>B6ISZ1</accession>
<dbReference type="GO" id="GO:0005524">
    <property type="term" value="F:ATP binding"/>
    <property type="evidence" value="ECO:0007669"/>
    <property type="project" value="UniProtKB-UniRule"/>
</dbReference>
<keyword evidence="23" id="KW-1185">Reference proteome</keyword>
<evidence type="ECO:0000256" key="14">
    <source>
        <dbReference type="ARBA" id="ARBA00025153"/>
    </source>
</evidence>
<dbReference type="EC" id="4.2.1.136" evidence="19"/>
<dbReference type="GO" id="GO:0052855">
    <property type="term" value="F:ADP-dependent NAD(P)H-hydrate dehydratase activity"/>
    <property type="evidence" value="ECO:0007669"/>
    <property type="project" value="UniProtKB-UniRule"/>
</dbReference>
<evidence type="ECO:0000256" key="9">
    <source>
        <dbReference type="ARBA" id="ARBA00022958"/>
    </source>
</evidence>
<evidence type="ECO:0000256" key="12">
    <source>
        <dbReference type="ARBA" id="ARBA00023239"/>
    </source>
</evidence>
<dbReference type="KEGG" id="rce:RC1_1253"/>
<dbReference type="HAMAP" id="MF_01965">
    <property type="entry name" value="NADHX_dehydratase"/>
    <property type="match status" value="1"/>
</dbReference>
<comment type="cofactor">
    <cofactor evidence="18 19">
        <name>K(+)</name>
        <dbReference type="ChEBI" id="CHEBI:29103"/>
    </cofactor>
    <text evidence="18 19">Binds 1 potassium ion per subunit.</text>
</comment>
<dbReference type="Gene3D" id="3.40.50.10260">
    <property type="entry name" value="YjeF N-terminal domain"/>
    <property type="match status" value="1"/>
</dbReference>
<evidence type="ECO:0000256" key="13">
    <source>
        <dbReference type="ARBA" id="ARBA00023268"/>
    </source>
</evidence>
<feature type="domain" description="YjeF N-terminal" evidence="21">
    <location>
        <begin position="11"/>
        <end position="208"/>
    </location>
</feature>
<feature type="binding site" evidence="18">
    <location>
        <begin position="122"/>
        <end position="128"/>
    </location>
    <ligand>
        <name>(6S)-NADPHX</name>
        <dbReference type="ChEBI" id="CHEBI:64076"/>
    </ligand>
</feature>
<comment type="cofactor">
    <cofactor evidence="17">
        <name>Mg(2+)</name>
        <dbReference type="ChEBI" id="CHEBI:18420"/>
    </cofactor>
</comment>
<feature type="binding site" evidence="17">
    <location>
        <begin position="399"/>
        <end position="403"/>
    </location>
    <ligand>
        <name>AMP</name>
        <dbReference type="ChEBI" id="CHEBI:456215"/>
    </ligand>
</feature>
<comment type="subunit">
    <text evidence="17">Homotetramer.</text>
</comment>
<keyword evidence="13" id="KW-0511">Multifunctional enzyme</keyword>
<dbReference type="InterPro" id="IPR029056">
    <property type="entry name" value="Ribokinase-like"/>
</dbReference>
<comment type="catalytic activity">
    <reaction evidence="1 18 19">
        <text>(6R)-NADHX = (6S)-NADHX</text>
        <dbReference type="Rhea" id="RHEA:32215"/>
        <dbReference type="ChEBI" id="CHEBI:64074"/>
        <dbReference type="ChEBI" id="CHEBI:64075"/>
        <dbReference type="EC" id="5.1.99.6"/>
    </reaction>
</comment>
<dbReference type="eggNOG" id="COG0062">
    <property type="taxonomic scope" value="Bacteria"/>
</dbReference>
<dbReference type="NCBIfam" id="TIGR00197">
    <property type="entry name" value="yjeF_nterm"/>
    <property type="match status" value="1"/>
</dbReference>
<dbReference type="HOGENOM" id="CLU_024853_4_1_5"/>
<evidence type="ECO:0000256" key="3">
    <source>
        <dbReference type="ARBA" id="ARBA00006001"/>
    </source>
</evidence>
<feature type="binding site" evidence="18">
    <location>
        <position position="151"/>
    </location>
    <ligand>
        <name>(6S)-NADPHX</name>
        <dbReference type="ChEBI" id="CHEBI:64076"/>
    </ligand>
</feature>
<evidence type="ECO:0000256" key="16">
    <source>
        <dbReference type="ARBA" id="ARBA00049209"/>
    </source>
</evidence>
<feature type="binding site" evidence="17">
    <location>
        <position position="366"/>
    </location>
    <ligand>
        <name>(6S)-NADPHX</name>
        <dbReference type="ChEBI" id="CHEBI:64076"/>
    </ligand>
</feature>
<dbReference type="SUPFAM" id="SSF64153">
    <property type="entry name" value="YjeF N-terminal domain-like"/>
    <property type="match status" value="1"/>
</dbReference>
<evidence type="ECO:0000256" key="2">
    <source>
        <dbReference type="ARBA" id="ARBA00000909"/>
    </source>
</evidence>
<comment type="function">
    <text evidence="17">Catalyzes the dehydration of the S-form of NAD(P)HX at the expense of ADP, which is converted to AMP. Together with NAD(P)HX epimerase, which catalyzes the epimerization of the S- and R-forms, the enzyme allows the repair of both epimers of NAD(P)HX, a damaged form of NAD(P)H that is a result of enzymatic or heat-dependent hydration.</text>
</comment>
<evidence type="ECO:0000256" key="8">
    <source>
        <dbReference type="ARBA" id="ARBA00022857"/>
    </source>
</evidence>
<dbReference type="InterPro" id="IPR017953">
    <property type="entry name" value="Carbohydrate_kinase_pred_CS"/>
</dbReference>
<dbReference type="STRING" id="414684.RC1_1253"/>
<dbReference type="PROSITE" id="PS01050">
    <property type="entry name" value="YJEF_C_2"/>
    <property type="match status" value="1"/>
</dbReference>
<evidence type="ECO:0000256" key="1">
    <source>
        <dbReference type="ARBA" id="ARBA00000013"/>
    </source>
</evidence>
<dbReference type="PANTHER" id="PTHR12592">
    <property type="entry name" value="ATP-DEPENDENT (S)-NAD(P)H-HYDRATE DEHYDRATASE FAMILY MEMBER"/>
    <property type="match status" value="1"/>
</dbReference>
<dbReference type="EMBL" id="CP000613">
    <property type="protein sequence ID" value="ACI98662.1"/>
    <property type="molecule type" value="Genomic_DNA"/>
</dbReference>
<dbReference type="OrthoDB" id="9806925at2"/>
<evidence type="ECO:0000313" key="22">
    <source>
        <dbReference type="EMBL" id="ACI98662.1"/>
    </source>
</evidence>
<dbReference type="RefSeq" id="WP_012566450.1">
    <property type="nucleotide sequence ID" value="NC_011420.2"/>
</dbReference>
<evidence type="ECO:0000256" key="6">
    <source>
        <dbReference type="ARBA" id="ARBA00022741"/>
    </source>
</evidence>
<dbReference type="PROSITE" id="PS51383">
    <property type="entry name" value="YJEF_C_3"/>
    <property type="match status" value="1"/>
</dbReference>
<dbReference type="GO" id="GO:0052856">
    <property type="term" value="F:NAD(P)HX epimerase activity"/>
    <property type="evidence" value="ECO:0007669"/>
    <property type="project" value="UniProtKB-UniRule"/>
</dbReference>
<comment type="catalytic activity">
    <reaction evidence="16 17 19">
        <text>(6S)-NADPHX + ADP = AMP + phosphate + NADPH + H(+)</text>
        <dbReference type="Rhea" id="RHEA:32235"/>
        <dbReference type="ChEBI" id="CHEBI:15378"/>
        <dbReference type="ChEBI" id="CHEBI:43474"/>
        <dbReference type="ChEBI" id="CHEBI:57783"/>
        <dbReference type="ChEBI" id="CHEBI:64076"/>
        <dbReference type="ChEBI" id="CHEBI:456215"/>
        <dbReference type="ChEBI" id="CHEBI:456216"/>
        <dbReference type="EC" id="4.2.1.136"/>
    </reaction>
</comment>
<evidence type="ECO:0000256" key="17">
    <source>
        <dbReference type="HAMAP-Rule" id="MF_01965"/>
    </source>
</evidence>
<dbReference type="InterPro" id="IPR036652">
    <property type="entry name" value="YjeF_N_dom_sf"/>
</dbReference>
<comment type="similarity">
    <text evidence="4 19">In the C-terminal section; belongs to the NnrD/CARKD family.</text>
</comment>
<comment type="caution">
    <text evidence="18">Lacks conserved residue(s) required for the propagation of feature annotation.</text>
</comment>
<comment type="function">
    <text evidence="14 19">Bifunctional enzyme that catalyzes the epimerization of the S- and R-forms of NAD(P)HX and the dehydration of the S-form of NAD(P)HX at the expense of ADP, which is converted to AMP. This allows the repair of both epimers of NAD(P)HX, a damaged form of NAD(P)H that is a result of enzymatic or heat-dependent hydration.</text>
</comment>
<comment type="similarity">
    <text evidence="3 19">In the N-terminal section; belongs to the NnrE/AIBP family.</text>
</comment>
<protein>
    <recommendedName>
        <fullName evidence="19">Bifunctional NAD(P)H-hydrate repair enzyme</fullName>
    </recommendedName>
    <alternativeName>
        <fullName evidence="19">Nicotinamide nucleotide repair protein</fullName>
    </alternativeName>
    <domain>
        <recommendedName>
            <fullName evidence="19">ADP-dependent (S)-NAD(P)H-hydrate dehydratase</fullName>
            <ecNumber evidence="19">4.2.1.136</ecNumber>
        </recommendedName>
        <alternativeName>
            <fullName evidence="19">ADP-dependent NAD(P)HX dehydratase</fullName>
        </alternativeName>
    </domain>
    <domain>
        <recommendedName>
            <fullName evidence="19">NAD(P)H-hydrate epimerase</fullName>
            <ecNumber evidence="19">5.1.99.6</ecNumber>
        </recommendedName>
    </domain>
</protein>
<dbReference type="EC" id="5.1.99.6" evidence="19"/>
<feature type="domain" description="YjeF C-terminal" evidence="20">
    <location>
        <begin position="218"/>
        <end position="483"/>
    </location>
</feature>
<dbReference type="InterPro" id="IPR004443">
    <property type="entry name" value="YjeF_N_dom"/>
</dbReference>
<feature type="binding site" evidence="17">
    <location>
        <position position="315"/>
    </location>
    <ligand>
        <name>(6S)-NADPHX</name>
        <dbReference type="ChEBI" id="CHEBI:64076"/>
    </ligand>
</feature>
<dbReference type="Pfam" id="PF01256">
    <property type="entry name" value="Carb_kinase"/>
    <property type="match status" value="1"/>
</dbReference>
<evidence type="ECO:0000256" key="4">
    <source>
        <dbReference type="ARBA" id="ARBA00009524"/>
    </source>
</evidence>
<dbReference type="CDD" id="cd01171">
    <property type="entry name" value="YXKO-related"/>
    <property type="match status" value="1"/>
</dbReference>
<feature type="binding site" evidence="18">
    <location>
        <position position="58"/>
    </location>
    <ligand>
        <name>K(+)</name>
        <dbReference type="ChEBI" id="CHEBI:29103"/>
    </ligand>
</feature>
<comment type="similarity">
    <text evidence="18">Belongs to the NnrE/AIBP family.</text>
</comment>
<dbReference type="PIRSF" id="PIRSF017184">
    <property type="entry name" value="Nnr"/>
    <property type="match status" value="1"/>
</dbReference>
<dbReference type="GO" id="GO:0046496">
    <property type="term" value="P:nicotinamide nucleotide metabolic process"/>
    <property type="evidence" value="ECO:0007669"/>
    <property type="project" value="UniProtKB-UniRule"/>
</dbReference>
<dbReference type="HAMAP" id="MF_01966">
    <property type="entry name" value="NADHX_epimerase"/>
    <property type="match status" value="1"/>
</dbReference>
<evidence type="ECO:0000256" key="15">
    <source>
        <dbReference type="ARBA" id="ARBA00048238"/>
    </source>
</evidence>
<gene>
    <name evidence="18" type="primary">nnrE</name>
    <name evidence="17" type="synonym">nnrD</name>
    <name evidence="22" type="ordered locus">RC1_1253</name>
</gene>
<reference evidence="22 23" key="1">
    <citation type="journal article" date="2010" name="BMC Genomics">
        <title>Metabolic flexibility revealed in the genome of the cyst-forming alpha-1 proteobacterium Rhodospirillum centenum.</title>
        <authorList>
            <person name="Lu Y.K."/>
            <person name="Marden J."/>
            <person name="Han M."/>
            <person name="Swingley W.D."/>
            <person name="Mastrian S.D."/>
            <person name="Chowdhury S.R."/>
            <person name="Hao J."/>
            <person name="Helmy T."/>
            <person name="Kim S."/>
            <person name="Kurdoglu A.A."/>
            <person name="Matthies H.J."/>
            <person name="Rollo D."/>
            <person name="Stothard P."/>
            <person name="Blankenship R.E."/>
            <person name="Bauer C.E."/>
            <person name="Touchman J.W."/>
        </authorList>
    </citation>
    <scope>NUCLEOTIDE SEQUENCE [LARGE SCALE GENOMIC DNA]</scope>
    <source>
        <strain evidence="23">ATCC 51521 / SW</strain>
    </source>
</reference>
<evidence type="ECO:0000259" key="21">
    <source>
        <dbReference type="PROSITE" id="PS51385"/>
    </source>
</evidence>
<comment type="function">
    <text evidence="18">Catalyzes the epimerization of the S- and R-forms of NAD(P)HX, a damaged form of NAD(P)H that is a result of enzymatic or heat-dependent hydration. This is a prerequisite for the S-specific NAD(P)H-hydrate dehydratase to allow the repair of both epimers of NAD(P)HX.</text>
</comment>
<keyword evidence="12 17" id="KW-0456">Lyase</keyword>
<feature type="binding site" evidence="17">
    <location>
        <position position="252"/>
    </location>
    <ligand>
        <name>(6S)-NADPHX</name>
        <dbReference type="ChEBI" id="CHEBI:64076"/>
    </ligand>
</feature>
<proteinExistence type="inferred from homology"/>
<comment type="similarity">
    <text evidence="17">Belongs to the NnrD/CARKD family.</text>
</comment>
<name>B6ISZ1_RHOCS</name>
<evidence type="ECO:0000313" key="23">
    <source>
        <dbReference type="Proteomes" id="UP000001591"/>
    </source>
</evidence>
<dbReference type="PANTHER" id="PTHR12592:SF0">
    <property type="entry name" value="ATP-DEPENDENT (S)-NAD(P)H-HYDRATE DEHYDRATASE"/>
    <property type="match status" value="1"/>
</dbReference>
<keyword evidence="9 18" id="KW-0630">Potassium</keyword>
<keyword evidence="6 17" id="KW-0547">Nucleotide-binding</keyword>
<dbReference type="Gene3D" id="3.40.1190.20">
    <property type="match status" value="1"/>
</dbReference>
<dbReference type="NCBIfam" id="TIGR00196">
    <property type="entry name" value="yjeF_cterm"/>
    <property type="match status" value="1"/>
</dbReference>
<organism evidence="22 23">
    <name type="scientific">Rhodospirillum centenum (strain ATCC 51521 / SW)</name>
    <dbReference type="NCBI Taxonomy" id="414684"/>
    <lineage>
        <taxon>Bacteria</taxon>
        <taxon>Pseudomonadati</taxon>
        <taxon>Pseudomonadota</taxon>
        <taxon>Alphaproteobacteria</taxon>
        <taxon>Rhodospirillales</taxon>
        <taxon>Rhodospirillaceae</taxon>
        <taxon>Rhodospirillum</taxon>
    </lineage>
</organism>
<dbReference type="Pfam" id="PF03853">
    <property type="entry name" value="YjeF_N"/>
    <property type="match status" value="1"/>
</dbReference>
<feature type="binding site" evidence="18">
    <location>
        <begin position="57"/>
        <end position="61"/>
    </location>
    <ligand>
        <name>(6S)-NADPHX</name>
        <dbReference type="ChEBI" id="CHEBI:64076"/>
    </ligand>
</feature>
<dbReference type="PROSITE" id="PS51385">
    <property type="entry name" value="YJEF_N"/>
    <property type="match status" value="1"/>
</dbReference>
<keyword evidence="7 17" id="KW-0067">ATP-binding</keyword>
<feature type="binding site" evidence="17">
    <location>
        <position position="429"/>
    </location>
    <ligand>
        <name>(6S)-NADPHX</name>
        <dbReference type="ChEBI" id="CHEBI:64076"/>
    </ligand>
</feature>
<evidence type="ECO:0000256" key="5">
    <source>
        <dbReference type="ARBA" id="ARBA00022723"/>
    </source>
</evidence>
<evidence type="ECO:0000256" key="7">
    <source>
        <dbReference type="ARBA" id="ARBA00022840"/>
    </source>
</evidence>
<evidence type="ECO:0000256" key="11">
    <source>
        <dbReference type="ARBA" id="ARBA00023235"/>
    </source>
</evidence>
<dbReference type="eggNOG" id="COG0063">
    <property type="taxonomic scope" value="Bacteria"/>
</dbReference>
<keyword evidence="10 17" id="KW-0520">NAD</keyword>
<feature type="binding site" evidence="18">
    <location>
        <position position="154"/>
    </location>
    <ligand>
        <name>K(+)</name>
        <dbReference type="ChEBI" id="CHEBI:29103"/>
    </ligand>
</feature>
<dbReference type="SUPFAM" id="SSF53613">
    <property type="entry name" value="Ribokinase-like"/>
    <property type="match status" value="1"/>
</dbReference>
<evidence type="ECO:0000256" key="19">
    <source>
        <dbReference type="PIRNR" id="PIRNR017184"/>
    </source>
</evidence>
<comment type="catalytic activity">
    <reaction evidence="15 17 19">
        <text>(6S)-NADHX + ADP = AMP + phosphate + NADH + H(+)</text>
        <dbReference type="Rhea" id="RHEA:32223"/>
        <dbReference type="ChEBI" id="CHEBI:15378"/>
        <dbReference type="ChEBI" id="CHEBI:43474"/>
        <dbReference type="ChEBI" id="CHEBI:57945"/>
        <dbReference type="ChEBI" id="CHEBI:64074"/>
        <dbReference type="ChEBI" id="CHEBI:456215"/>
        <dbReference type="ChEBI" id="CHEBI:456216"/>
        <dbReference type="EC" id="4.2.1.136"/>
    </reaction>
</comment>
<dbReference type="InterPro" id="IPR000631">
    <property type="entry name" value="CARKD"/>
</dbReference>
<keyword evidence="5 18" id="KW-0479">Metal-binding</keyword>
<comment type="catalytic activity">
    <reaction evidence="2 18 19">
        <text>(6R)-NADPHX = (6S)-NADPHX</text>
        <dbReference type="Rhea" id="RHEA:32227"/>
        <dbReference type="ChEBI" id="CHEBI:64076"/>
        <dbReference type="ChEBI" id="CHEBI:64077"/>
        <dbReference type="EC" id="5.1.99.6"/>
    </reaction>
</comment>
<evidence type="ECO:0000259" key="20">
    <source>
        <dbReference type="PROSITE" id="PS51383"/>
    </source>
</evidence>
<dbReference type="InterPro" id="IPR030677">
    <property type="entry name" value="Nnr"/>
</dbReference>
<evidence type="ECO:0000256" key="10">
    <source>
        <dbReference type="ARBA" id="ARBA00023027"/>
    </source>
</evidence>
<dbReference type="GO" id="GO:0110051">
    <property type="term" value="P:metabolite repair"/>
    <property type="evidence" value="ECO:0007669"/>
    <property type="project" value="TreeGrafter"/>
</dbReference>
<evidence type="ECO:0000256" key="18">
    <source>
        <dbReference type="HAMAP-Rule" id="MF_01966"/>
    </source>
</evidence>
<sequence length="487" mass="49405">MADELLTVAEMGRADRAAMAAGVPGPVLMERAGAAVAAAALARWSPCPVAVLCGPGNNGGDGFVAAHLLAERGWPVRLALLGEVAALRGDAAWAASGWTAPVERLETGVLDGAGLVIDALFGAGLSRPLDGPAADIVGEIGRRALPLLAVDVPSGVRGDDGAVLGCAPRADLTVTFHRRKPAHVLLPGRLLCGEVVLADIGIPDGVVEAIAPRTWENGPRLWGARYPWPRPEGHKYSRGHALVLGGAVMTGAARLAARAALRAGAGLVTIAAPPETVTLYALSLPSAIVLPAPDGAAFEALLDDPRRNAVLLGPGAGPGEALATRVLAALARDRSGVLDADVFTSFAGGLEPLALRLHDRWVLTPHDGEFVRLFGPLPGSRLDRARAAARACGAVVLLKGADTVVAHPDGRAAVTTNAPPDLATAGSGDVLAGLIVGLLAQGMDGFDAACAGAWLHGEAGRAVGPGLIAEDLPEALPAVLRRLKADA</sequence>
<dbReference type="AlphaFoldDB" id="B6ISZ1"/>
<keyword evidence="8 17" id="KW-0521">NADP</keyword>
<feature type="binding site" evidence="18">
    <location>
        <position position="118"/>
    </location>
    <ligand>
        <name>K(+)</name>
        <dbReference type="ChEBI" id="CHEBI:29103"/>
    </ligand>
</feature>